<dbReference type="InterPro" id="IPR010266">
    <property type="entry name" value="NnrS"/>
</dbReference>
<dbReference type="Pfam" id="PF05940">
    <property type="entry name" value="NnrS"/>
    <property type="match status" value="1"/>
</dbReference>
<feature type="transmembrane region" description="Helical" evidence="1">
    <location>
        <begin position="370"/>
        <end position="390"/>
    </location>
</feature>
<dbReference type="RefSeq" id="WP_152660416.1">
    <property type="nucleotide sequence ID" value="NZ_CP036422.1"/>
</dbReference>
<dbReference type="OrthoDB" id="9770040at2"/>
<dbReference type="KEGG" id="halc:EY643_00825"/>
<evidence type="ECO:0000313" key="2">
    <source>
        <dbReference type="EMBL" id="QFU74305.1"/>
    </source>
</evidence>
<feature type="transmembrane region" description="Helical" evidence="1">
    <location>
        <begin position="98"/>
        <end position="116"/>
    </location>
</feature>
<evidence type="ECO:0000313" key="3">
    <source>
        <dbReference type="Proteomes" id="UP000326287"/>
    </source>
</evidence>
<name>A0A5P9NFF2_9GAMM</name>
<gene>
    <name evidence="2" type="ORF">EY643_00825</name>
</gene>
<feature type="transmembrane region" description="Helical" evidence="1">
    <location>
        <begin position="307"/>
        <end position="324"/>
    </location>
</feature>
<dbReference type="AlphaFoldDB" id="A0A5P9NFF2"/>
<protein>
    <submittedName>
        <fullName evidence="2">NnrS family protein</fullName>
    </submittedName>
</protein>
<keyword evidence="1" id="KW-1133">Transmembrane helix</keyword>
<evidence type="ECO:0000256" key="1">
    <source>
        <dbReference type="SAM" id="Phobius"/>
    </source>
</evidence>
<keyword evidence="3" id="KW-1185">Reference proteome</keyword>
<feature type="transmembrane region" description="Helical" evidence="1">
    <location>
        <begin position="152"/>
        <end position="171"/>
    </location>
</feature>
<dbReference type="Proteomes" id="UP000326287">
    <property type="component" value="Chromosome"/>
</dbReference>
<feature type="transmembrane region" description="Helical" evidence="1">
    <location>
        <begin position="30"/>
        <end position="49"/>
    </location>
</feature>
<dbReference type="EMBL" id="CP036422">
    <property type="protein sequence ID" value="QFU74305.1"/>
    <property type="molecule type" value="Genomic_DNA"/>
</dbReference>
<keyword evidence="1" id="KW-0812">Transmembrane</keyword>
<keyword evidence="1" id="KW-0472">Membrane</keyword>
<accession>A0A5P9NFF2</accession>
<feature type="transmembrane region" description="Helical" evidence="1">
    <location>
        <begin position="275"/>
        <end position="295"/>
    </location>
</feature>
<organism evidence="2 3">
    <name type="scientific">Halioglobus maricola</name>
    <dbReference type="NCBI Taxonomy" id="2601894"/>
    <lineage>
        <taxon>Bacteria</taxon>
        <taxon>Pseudomonadati</taxon>
        <taxon>Pseudomonadota</taxon>
        <taxon>Gammaproteobacteria</taxon>
        <taxon>Cellvibrionales</taxon>
        <taxon>Halieaceae</taxon>
        <taxon>Halioglobus</taxon>
    </lineage>
</organism>
<feature type="transmembrane region" description="Helical" evidence="1">
    <location>
        <begin position="336"/>
        <end position="358"/>
    </location>
</feature>
<feature type="transmembrane region" description="Helical" evidence="1">
    <location>
        <begin position="69"/>
        <end position="86"/>
    </location>
</feature>
<reference evidence="2 3" key="1">
    <citation type="submission" date="2019-02" db="EMBL/GenBank/DDBJ databases">
        <authorList>
            <person name="Li S.-H."/>
        </authorList>
    </citation>
    <scope>NUCLEOTIDE SEQUENCE [LARGE SCALE GENOMIC DNA]</scope>
    <source>
        <strain evidence="2 3">IMCC14385</strain>
    </source>
</reference>
<sequence length="402" mass="43221">MSVLLSDGRVGEPPEPDDSLPLLRLAFRPFFLFGAGFSVIAVLLWASLVTGLNSNLVFGGPLWWHSHEMLFGFVAAIIVGFLLTAVQTWTGQPGIKGASLAGLVLLWLAGRMLLLAPQVAPAWFVSAVDLLFLPTAAFILALPIIRIRQWRNIVFLPILLMMTVANGFFHYSVLNSTASNSAVSASTLMVMLVTILMTVVAGRVTPMFTANGTGTERVPPLAWLENLSPVVMLMALGAAMAPAGVWAAAILAVAALCQGLRVARWRTWVTFATPLVWSLHLAYWAIPAGLALLAIAKLGLGFSHSEALHMLTVGAMGTMILAMISRVSLGHTGRKIIVGHLMAFALAAIFCAALVRVFGSSVGLEYRSMIWLATLLWVIAYGAFIMRYMAILLRPRVDGRSG</sequence>
<proteinExistence type="predicted"/>
<feature type="transmembrane region" description="Helical" evidence="1">
    <location>
        <begin position="122"/>
        <end position="145"/>
    </location>
</feature>